<dbReference type="GO" id="GO:0005737">
    <property type="term" value="C:cytoplasm"/>
    <property type="evidence" value="ECO:0007669"/>
    <property type="project" value="InterPro"/>
</dbReference>
<protein>
    <submittedName>
        <fullName evidence="4">Maleylacetoacetate isomerase</fullName>
        <ecNumber evidence="4">5.2.1.2</ecNumber>
    </submittedName>
</protein>
<sequence length="218" mass="23836">MDGKAGAVMQAILHDYWRSSASYRVRIGLNLLGLPYRSVSVDLLGGDQRGADYLARNPQGLVPALEIDGVILTQSLAILEYLNETHAAGWLGSASLEKARIRALAYAIAMEVHPVCNLRVARYAVSLGGTTLEDWMKHFIRDGLADFEAMLAQNRRPSQYCHGGVVSLADICLVPQVYNATRWNVDMAEFPKTAAIAARLEILEAFADAHPDRASPQS</sequence>
<proteinExistence type="inferred from homology"/>
<keyword evidence="5" id="KW-1185">Reference proteome</keyword>
<evidence type="ECO:0000259" key="3">
    <source>
        <dbReference type="PROSITE" id="PS50405"/>
    </source>
</evidence>
<dbReference type="GO" id="GO:0006559">
    <property type="term" value="P:L-phenylalanine catabolic process"/>
    <property type="evidence" value="ECO:0007669"/>
    <property type="project" value="TreeGrafter"/>
</dbReference>
<dbReference type="InterPro" id="IPR034330">
    <property type="entry name" value="GST_Zeta_C"/>
</dbReference>
<dbReference type="PROSITE" id="PS50404">
    <property type="entry name" value="GST_NTER"/>
    <property type="match status" value="1"/>
</dbReference>
<dbReference type="InterPro" id="IPR004045">
    <property type="entry name" value="Glutathione_S-Trfase_N"/>
</dbReference>
<dbReference type="SFLD" id="SFLDG00358">
    <property type="entry name" value="Main_(cytGST)"/>
    <property type="match status" value="1"/>
</dbReference>
<dbReference type="Proteomes" id="UP000585507">
    <property type="component" value="Unassembled WGS sequence"/>
</dbReference>
<name>A0A7W8XBE2_9HYPH</name>
<dbReference type="EC" id="5.2.1.2" evidence="4"/>
<reference evidence="4 5" key="1">
    <citation type="submission" date="2020-08" db="EMBL/GenBank/DDBJ databases">
        <title>Genomic Encyclopedia of Type Strains, Phase IV (KMG-V): Genome sequencing to study the core and pangenomes of soil and plant-associated prokaryotes.</title>
        <authorList>
            <person name="Whitman W."/>
        </authorList>
    </citation>
    <scope>NUCLEOTIDE SEQUENCE [LARGE SCALE GENOMIC DNA]</scope>
    <source>
        <strain evidence="4 5">SEMIA 4084</strain>
    </source>
</reference>
<accession>A0A7W8XBE2</accession>
<dbReference type="SUPFAM" id="SSF52833">
    <property type="entry name" value="Thioredoxin-like"/>
    <property type="match status" value="1"/>
</dbReference>
<dbReference type="RefSeq" id="WP_234913208.1">
    <property type="nucleotide sequence ID" value="NZ_JACHBK010000017.1"/>
</dbReference>
<dbReference type="GO" id="GO:0016034">
    <property type="term" value="F:maleylacetoacetate isomerase activity"/>
    <property type="evidence" value="ECO:0007669"/>
    <property type="project" value="UniProtKB-EC"/>
</dbReference>
<organism evidence="4 5">
    <name type="scientific">Rhizobium giardinii</name>
    <dbReference type="NCBI Taxonomy" id="56731"/>
    <lineage>
        <taxon>Bacteria</taxon>
        <taxon>Pseudomonadati</taxon>
        <taxon>Pseudomonadota</taxon>
        <taxon>Alphaproteobacteria</taxon>
        <taxon>Hyphomicrobiales</taxon>
        <taxon>Rhizobiaceae</taxon>
        <taxon>Rhizobium/Agrobacterium group</taxon>
        <taxon>Rhizobium</taxon>
    </lineage>
</organism>
<dbReference type="PROSITE" id="PS50405">
    <property type="entry name" value="GST_CTER"/>
    <property type="match status" value="1"/>
</dbReference>
<evidence type="ECO:0000313" key="5">
    <source>
        <dbReference type="Proteomes" id="UP000585507"/>
    </source>
</evidence>
<dbReference type="EMBL" id="JACHBK010000017">
    <property type="protein sequence ID" value="MBB5539164.1"/>
    <property type="molecule type" value="Genomic_DNA"/>
</dbReference>
<dbReference type="NCBIfam" id="TIGR01262">
    <property type="entry name" value="maiA"/>
    <property type="match status" value="1"/>
</dbReference>
<dbReference type="Gene3D" id="3.40.30.10">
    <property type="entry name" value="Glutaredoxin"/>
    <property type="match status" value="1"/>
</dbReference>
<dbReference type="CDD" id="cd03042">
    <property type="entry name" value="GST_N_Zeta"/>
    <property type="match status" value="1"/>
</dbReference>
<evidence type="ECO:0000313" key="4">
    <source>
        <dbReference type="EMBL" id="MBB5539164.1"/>
    </source>
</evidence>
<feature type="domain" description="GST C-terminal" evidence="3">
    <location>
        <begin position="94"/>
        <end position="218"/>
    </location>
</feature>
<evidence type="ECO:0000256" key="1">
    <source>
        <dbReference type="ARBA" id="ARBA00010007"/>
    </source>
</evidence>
<dbReference type="InterPro" id="IPR036282">
    <property type="entry name" value="Glutathione-S-Trfase_C_sf"/>
</dbReference>
<dbReference type="InterPro" id="IPR036249">
    <property type="entry name" value="Thioredoxin-like_sf"/>
</dbReference>
<dbReference type="InterPro" id="IPR040079">
    <property type="entry name" value="Glutathione_S-Trfase"/>
</dbReference>
<dbReference type="InterPro" id="IPR005955">
    <property type="entry name" value="GST_Zeta"/>
</dbReference>
<gene>
    <name evidence="4" type="ORF">GGD55_005908</name>
</gene>
<dbReference type="CDD" id="cd03191">
    <property type="entry name" value="GST_C_Zeta"/>
    <property type="match status" value="1"/>
</dbReference>
<keyword evidence="4" id="KW-0413">Isomerase</keyword>
<comment type="caution">
    <text evidence="4">The sequence shown here is derived from an EMBL/GenBank/DDBJ whole genome shotgun (WGS) entry which is preliminary data.</text>
</comment>
<dbReference type="InterPro" id="IPR010987">
    <property type="entry name" value="Glutathione-S-Trfase_C-like"/>
</dbReference>
<dbReference type="InterPro" id="IPR034333">
    <property type="entry name" value="GST_Zeta_N"/>
</dbReference>
<dbReference type="Gene3D" id="1.20.1050.10">
    <property type="match status" value="1"/>
</dbReference>
<feature type="domain" description="GST N-terminal" evidence="2">
    <location>
        <begin position="9"/>
        <end position="90"/>
    </location>
</feature>
<dbReference type="PANTHER" id="PTHR42673:SF4">
    <property type="entry name" value="MALEYLACETOACETATE ISOMERASE"/>
    <property type="match status" value="1"/>
</dbReference>
<comment type="similarity">
    <text evidence="1">Belongs to the GST superfamily. Zeta family.</text>
</comment>
<evidence type="ECO:0000259" key="2">
    <source>
        <dbReference type="PROSITE" id="PS50404"/>
    </source>
</evidence>
<dbReference type="SFLD" id="SFLDS00019">
    <property type="entry name" value="Glutathione_Transferase_(cytos"/>
    <property type="match status" value="1"/>
</dbReference>
<dbReference type="GO" id="GO:0006749">
    <property type="term" value="P:glutathione metabolic process"/>
    <property type="evidence" value="ECO:0007669"/>
    <property type="project" value="TreeGrafter"/>
</dbReference>
<dbReference type="GO" id="GO:0004364">
    <property type="term" value="F:glutathione transferase activity"/>
    <property type="evidence" value="ECO:0007669"/>
    <property type="project" value="TreeGrafter"/>
</dbReference>
<dbReference type="SUPFAM" id="SSF47616">
    <property type="entry name" value="GST C-terminal domain-like"/>
    <property type="match status" value="1"/>
</dbReference>
<dbReference type="PANTHER" id="PTHR42673">
    <property type="entry name" value="MALEYLACETOACETATE ISOMERASE"/>
    <property type="match status" value="1"/>
</dbReference>
<dbReference type="Pfam" id="PF13409">
    <property type="entry name" value="GST_N_2"/>
    <property type="match status" value="1"/>
</dbReference>
<dbReference type="AlphaFoldDB" id="A0A7W8XBE2"/>